<gene>
    <name evidence="1" type="ORF">PCON_03868</name>
</gene>
<dbReference type="Proteomes" id="UP000018144">
    <property type="component" value="Unassembled WGS sequence"/>
</dbReference>
<name>U4KVE9_PYROM</name>
<evidence type="ECO:0000313" key="1">
    <source>
        <dbReference type="EMBL" id="CCX04886.1"/>
    </source>
</evidence>
<protein>
    <submittedName>
        <fullName evidence="1">Uncharacterized protein</fullName>
    </submittedName>
</protein>
<organism evidence="1 2">
    <name type="scientific">Pyronema omphalodes (strain CBS 100304)</name>
    <name type="common">Pyronema confluens</name>
    <dbReference type="NCBI Taxonomy" id="1076935"/>
    <lineage>
        <taxon>Eukaryota</taxon>
        <taxon>Fungi</taxon>
        <taxon>Dikarya</taxon>
        <taxon>Ascomycota</taxon>
        <taxon>Pezizomycotina</taxon>
        <taxon>Pezizomycetes</taxon>
        <taxon>Pezizales</taxon>
        <taxon>Pyronemataceae</taxon>
        <taxon>Pyronema</taxon>
    </lineage>
</organism>
<dbReference type="EMBL" id="HF935218">
    <property type="protein sequence ID" value="CCX04886.1"/>
    <property type="molecule type" value="Genomic_DNA"/>
</dbReference>
<keyword evidence="2" id="KW-1185">Reference proteome</keyword>
<dbReference type="AlphaFoldDB" id="U4KVE9"/>
<evidence type="ECO:0000313" key="2">
    <source>
        <dbReference type="Proteomes" id="UP000018144"/>
    </source>
</evidence>
<sequence length="81" mass="9388">MSRQLWLPSTYAQCTLLRIGSLKSQCLHPLPMRPQTSMMITRSSVHQSRDYGHRCGRRVELNKVQRVFRASLRAHSLGLRP</sequence>
<proteinExistence type="predicted"/>
<reference evidence="1 2" key="1">
    <citation type="journal article" date="2013" name="PLoS Genet.">
        <title>The genome and development-dependent transcriptomes of Pyronema confluens: a window into fungal evolution.</title>
        <authorList>
            <person name="Traeger S."/>
            <person name="Altegoer F."/>
            <person name="Freitag M."/>
            <person name="Gabaldon T."/>
            <person name="Kempken F."/>
            <person name="Kumar A."/>
            <person name="Marcet-Houben M."/>
            <person name="Poggeler S."/>
            <person name="Stajich J.E."/>
            <person name="Nowrousian M."/>
        </authorList>
    </citation>
    <scope>NUCLEOTIDE SEQUENCE [LARGE SCALE GENOMIC DNA]</scope>
    <source>
        <strain evidence="2">CBS 100304</strain>
        <tissue evidence="1">Vegetative mycelium</tissue>
    </source>
</reference>
<accession>U4KVE9</accession>